<dbReference type="PANTHER" id="PTHR43523:SF2">
    <property type="entry name" value="GLUCOSE-1-PHOSPHATE ADENYLYLTRANSFERASE"/>
    <property type="match status" value="1"/>
</dbReference>
<dbReference type="Gene3D" id="3.90.550.10">
    <property type="entry name" value="Spore Coat Polysaccharide Biosynthesis Protein SpsA, Chain A"/>
    <property type="match status" value="1"/>
</dbReference>
<reference evidence="12 13" key="1">
    <citation type="submission" date="2017-12" db="EMBL/GenBank/DDBJ databases">
        <title>Characterization of six clinical isolates of Enterochimera gen. nov., a novel genus of the Yersiniaciae family and the three species Enterochimera arupensis sp. nov., Enterochimera coloradensis sp. nov, and Enterochimera californica sp. nov.</title>
        <authorList>
            <person name="Rossi A."/>
            <person name="Fisher M."/>
        </authorList>
    </citation>
    <scope>NUCLEOTIDE SEQUENCE [LARGE SCALE GENOMIC DNA]</scope>
    <source>
        <strain evidence="13">2015-Iso6</strain>
    </source>
</reference>
<evidence type="ECO:0000256" key="6">
    <source>
        <dbReference type="ARBA" id="ARBA00022840"/>
    </source>
</evidence>
<comment type="similarity">
    <text evidence="1 9">Belongs to the bacterial/plant glucose-1-phosphate adenylyltransferase family.</text>
</comment>
<evidence type="ECO:0000256" key="8">
    <source>
        <dbReference type="ARBA" id="ARBA00023277"/>
    </source>
</evidence>
<feature type="site" description="Could play a key role in the communication between the regulatory and the substrate sites" evidence="9">
    <location>
        <position position="113"/>
    </location>
</feature>
<keyword evidence="7 9" id="KW-0320">Glycogen biosynthesis</keyword>
<comment type="catalytic activity">
    <reaction evidence="9">
        <text>alpha-D-glucose 1-phosphate + ATP + H(+) = ADP-alpha-D-glucose + diphosphate</text>
        <dbReference type="Rhea" id="RHEA:12120"/>
        <dbReference type="ChEBI" id="CHEBI:15378"/>
        <dbReference type="ChEBI" id="CHEBI:30616"/>
        <dbReference type="ChEBI" id="CHEBI:33019"/>
        <dbReference type="ChEBI" id="CHEBI:57498"/>
        <dbReference type="ChEBI" id="CHEBI:58601"/>
        <dbReference type="EC" id="2.7.7.27"/>
    </reaction>
</comment>
<dbReference type="RefSeq" id="WP_101816544.1">
    <property type="nucleotide sequence ID" value="NZ_PJZF01000010.1"/>
</dbReference>
<dbReference type="NCBIfam" id="NF001947">
    <property type="entry name" value="PRK00725.1"/>
    <property type="match status" value="1"/>
</dbReference>
<dbReference type="InterPro" id="IPR029044">
    <property type="entry name" value="Nucleotide-diphossugar_trans"/>
</dbReference>
<evidence type="ECO:0000256" key="3">
    <source>
        <dbReference type="ARBA" id="ARBA00022679"/>
    </source>
</evidence>
<evidence type="ECO:0000256" key="2">
    <source>
        <dbReference type="ARBA" id="ARBA00022600"/>
    </source>
</evidence>
<dbReference type="CDD" id="cd02508">
    <property type="entry name" value="ADP_Glucose_PP"/>
    <property type="match status" value="1"/>
</dbReference>
<comment type="caution">
    <text evidence="12">The sequence shown here is derived from an EMBL/GenBank/DDBJ whole genome shotgun (WGS) entry which is preliminary data.</text>
</comment>
<dbReference type="NCBIfam" id="TIGR02091">
    <property type="entry name" value="glgC"/>
    <property type="match status" value="1"/>
</dbReference>
<dbReference type="CDD" id="cd04651">
    <property type="entry name" value="LbH_G1P_AT_C"/>
    <property type="match status" value="1"/>
</dbReference>
<dbReference type="UniPathway" id="UPA00164"/>
<name>A0A2N5E4F3_9GAMM</name>
<dbReference type="GO" id="GO:0005524">
    <property type="term" value="F:ATP binding"/>
    <property type="evidence" value="ECO:0007669"/>
    <property type="project" value="UniProtKB-KW"/>
</dbReference>
<feature type="binding site" evidence="9">
    <location>
        <position position="212"/>
    </location>
    <ligand>
        <name>alpha-D-glucose 1-phosphate</name>
        <dbReference type="ChEBI" id="CHEBI:58601"/>
    </ligand>
</feature>
<feature type="domain" description="Glucose-1-phosphate adenylyltransferase/Bifunctional protein GlmU-like C-terminal hexapeptide" evidence="11">
    <location>
        <begin position="314"/>
        <end position="417"/>
    </location>
</feature>
<dbReference type="InterPro" id="IPR056818">
    <property type="entry name" value="GlmU/GlgC-like_hexapep"/>
</dbReference>
<evidence type="ECO:0000259" key="10">
    <source>
        <dbReference type="Pfam" id="PF00483"/>
    </source>
</evidence>
<keyword evidence="4 9" id="KW-0548">Nucleotidyltransferase</keyword>
<evidence type="ECO:0000256" key="1">
    <source>
        <dbReference type="ARBA" id="ARBA00010443"/>
    </source>
</evidence>
<evidence type="ECO:0000256" key="5">
    <source>
        <dbReference type="ARBA" id="ARBA00022741"/>
    </source>
</evidence>
<gene>
    <name evidence="9 12" type="primary">glgC</name>
    <name evidence="12" type="ORF">CYR55_13000</name>
</gene>
<keyword evidence="5 9" id="KW-0547">Nucleotide-binding</keyword>
<evidence type="ECO:0000313" key="12">
    <source>
        <dbReference type="EMBL" id="PLR35880.1"/>
    </source>
</evidence>
<dbReference type="PROSITE" id="PS00809">
    <property type="entry name" value="ADP_GLC_PYROPHOSPH_2"/>
    <property type="match status" value="1"/>
</dbReference>
<dbReference type="SUPFAM" id="SSF51161">
    <property type="entry name" value="Trimeric LpxA-like enzymes"/>
    <property type="match status" value="1"/>
</dbReference>
<comment type="pathway">
    <text evidence="9">Glycan biosynthesis; glycogen biosynthesis.</text>
</comment>
<dbReference type="InterPro" id="IPR005836">
    <property type="entry name" value="ADP_Glu_pyroP_CS"/>
</dbReference>
<keyword evidence="13" id="KW-1185">Reference proteome</keyword>
<dbReference type="OrthoDB" id="9801810at2"/>
<comment type="subunit">
    <text evidence="9">Homotetramer.</text>
</comment>
<protein>
    <recommendedName>
        <fullName evidence="9">Glucose-1-phosphate adenylyltransferase</fullName>
        <ecNumber evidence="9">2.7.7.27</ecNumber>
    </recommendedName>
    <alternativeName>
        <fullName evidence="9">ADP-glucose pyrophosphorylase</fullName>
        <shortName evidence="9">ADPGlc PPase</shortName>
    </alternativeName>
    <alternativeName>
        <fullName evidence="9">ADP-glucose synthase</fullName>
    </alternativeName>
</protein>
<dbReference type="FunFam" id="3.90.550.10:FF:000014">
    <property type="entry name" value="Glucose-1-phosphate adenylyltransferase"/>
    <property type="match status" value="1"/>
</dbReference>
<organism evidence="12 13">
    <name type="scientific">Chimaeribacter californicus</name>
    <dbReference type="NCBI Taxonomy" id="2060067"/>
    <lineage>
        <taxon>Bacteria</taxon>
        <taxon>Pseudomonadati</taxon>
        <taxon>Pseudomonadota</taxon>
        <taxon>Gammaproteobacteria</taxon>
        <taxon>Enterobacterales</taxon>
        <taxon>Yersiniaceae</taxon>
        <taxon>Chimaeribacter</taxon>
    </lineage>
</organism>
<sequence>MVKFDNEDALMLARQLPADSVALILAGGRGSRLKDLTSTRAKPAVHFGGKFRIIDFALSNCLNSGIRRIGIITQYQSHTLVQHIQRGWSFLNEEMNEFVDLLPAQQRNEEDNWYKGTADAVYQNLDIIRRYEAKYIVILAGDHIYKMDYSRMLIDHVQKDAECTVACMPVPIAEARDFGVIHVDEEGRVRDFVEKPANPPAMPGNPDLALASMGIYIFNADFLFRLLEEDRQLPESDRDFGKDLIPKITQQGKAWAHPFTLSCVTSSANAKPYWRDVGTLHAYWRANLDLASVTPELDMYDRRWPIRTHMEPLPPAKFVQDRSGSHGMTMNSLVSGGCIVSGSVVVHSVLFPRVRVNSFCTIDSSVLLPDVNIGRSCRLRRCIIDRACHIPEGMVIGENADEDSRRFYRSDEGIVLVTRAMLARLEGERAQ</sequence>
<keyword evidence="3 9" id="KW-0808">Transferase</keyword>
<dbReference type="NCBIfam" id="NF002023">
    <property type="entry name" value="PRK00844.1"/>
    <property type="match status" value="1"/>
</dbReference>
<dbReference type="PROSITE" id="PS00808">
    <property type="entry name" value="ADP_GLC_PYROPHOSPH_1"/>
    <property type="match status" value="1"/>
</dbReference>
<feature type="site" description="Could play a key role in the communication between the regulatory and the substrate sites" evidence="9">
    <location>
        <position position="74"/>
    </location>
</feature>
<dbReference type="SUPFAM" id="SSF53448">
    <property type="entry name" value="Nucleotide-diphospho-sugar transferases"/>
    <property type="match status" value="1"/>
</dbReference>
<dbReference type="InterPro" id="IPR011831">
    <property type="entry name" value="ADP-Glc_PPase"/>
</dbReference>
<evidence type="ECO:0000256" key="7">
    <source>
        <dbReference type="ARBA" id="ARBA00023056"/>
    </source>
</evidence>
<proteinExistence type="inferred from homology"/>
<feature type="domain" description="Nucleotidyl transferase" evidence="10">
    <location>
        <begin position="22"/>
        <end position="291"/>
    </location>
</feature>
<keyword evidence="2 9" id="KW-0321">Glycogen metabolism</keyword>
<dbReference type="PROSITE" id="PS00810">
    <property type="entry name" value="ADP_GLC_PYROPHOSPH_3"/>
    <property type="match status" value="1"/>
</dbReference>
<feature type="binding site" evidence="9">
    <location>
        <begin position="194"/>
        <end position="195"/>
    </location>
    <ligand>
        <name>alpha-D-glucose 1-phosphate</name>
        <dbReference type="ChEBI" id="CHEBI:58601"/>
    </ligand>
</feature>
<dbReference type="HAMAP" id="MF_00624">
    <property type="entry name" value="GlgC"/>
    <property type="match status" value="1"/>
</dbReference>
<evidence type="ECO:0000259" key="11">
    <source>
        <dbReference type="Pfam" id="PF24894"/>
    </source>
</evidence>
<dbReference type="Gene3D" id="2.160.10.10">
    <property type="entry name" value="Hexapeptide repeat proteins"/>
    <property type="match status" value="1"/>
</dbReference>
<dbReference type="Pfam" id="PF24894">
    <property type="entry name" value="Hexapep_GlmU"/>
    <property type="match status" value="1"/>
</dbReference>
<dbReference type="InterPro" id="IPR011004">
    <property type="entry name" value="Trimer_LpxA-like_sf"/>
</dbReference>
<dbReference type="Pfam" id="PF00483">
    <property type="entry name" value="NTP_transferase"/>
    <property type="match status" value="1"/>
</dbReference>
<dbReference type="InterPro" id="IPR023049">
    <property type="entry name" value="GlgC_bac"/>
</dbReference>
<dbReference type="InterPro" id="IPR005835">
    <property type="entry name" value="NTP_transferase_dom"/>
</dbReference>
<dbReference type="EMBL" id="PJZF01000010">
    <property type="protein sequence ID" value="PLR35880.1"/>
    <property type="molecule type" value="Genomic_DNA"/>
</dbReference>
<evidence type="ECO:0000313" key="13">
    <source>
        <dbReference type="Proteomes" id="UP000234240"/>
    </source>
</evidence>
<dbReference type="GO" id="GO:0008878">
    <property type="term" value="F:glucose-1-phosphate adenylyltransferase activity"/>
    <property type="evidence" value="ECO:0007669"/>
    <property type="project" value="UniProtKB-UniRule"/>
</dbReference>
<feature type="binding site" evidence="9">
    <location>
        <position position="179"/>
    </location>
    <ligand>
        <name>alpha-D-glucose 1-phosphate</name>
        <dbReference type="ChEBI" id="CHEBI:58601"/>
    </ligand>
</feature>
<keyword evidence="8 9" id="KW-0119">Carbohydrate metabolism</keyword>
<dbReference type="Proteomes" id="UP000234240">
    <property type="component" value="Unassembled WGS sequence"/>
</dbReference>
<evidence type="ECO:0000256" key="4">
    <source>
        <dbReference type="ARBA" id="ARBA00022695"/>
    </source>
</evidence>
<dbReference type="EC" id="2.7.7.27" evidence="9"/>
<feature type="binding site" evidence="9">
    <location>
        <position position="114"/>
    </location>
    <ligand>
        <name>alpha-D-glucose 1-phosphate</name>
        <dbReference type="ChEBI" id="CHEBI:58601"/>
    </ligand>
</feature>
<dbReference type="GO" id="GO:0005978">
    <property type="term" value="P:glycogen biosynthetic process"/>
    <property type="evidence" value="ECO:0007669"/>
    <property type="project" value="UniProtKB-UniRule"/>
</dbReference>
<evidence type="ECO:0000256" key="9">
    <source>
        <dbReference type="HAMAP-Rule" id="MF_00624"/>
    </source>
</evidence>
<dbReference type="PANTHER" id="PTHR43523">
    <property type="entry name" value="GLUCOSE-1-PHOSPHATE ADENYLYLTRANSFERASE-RELATED"/>
    <property type="match status" value="1"/>
</dbReference>
<comment type="function">
    <text evidence="9">Involved in the biosynthesis of ADP-glucose, a building block required for the elongation reactions to produce glycogen. Catalyzes the reaction between ATP and alpha-D-glucose 1-phosphate (G1P) to produce pyrophosphate and ADP-Glc.</text>
</comment>
<dbReference type="AlphaFoldDB" id="A0A2N5E4F3"/>
<keyword evidence="6 9" id="KW-0067">ATP-binding</keyword>
<accession>A0A2N5E4F3</accession>